<dbReference type="InterPro" id="IPR052158">
    <property type="entry name" value="INH-QAR"/>
</dbReference>
<name>A0A345YHM1_9SPHN</name>
<evidence type="ECO:0000313" key="6">
    <source>
        <dbReference type="Proteomes" id="UP000254508"/>
    </source>
</evidence>
<dbReference type="InterPro" id="IPR029062">
    <property type="entry name" value="Class_I_gatase-like"/>
</dbReference>
<dbReference type="Gene3D" id="3.40.50.880">
    <property type="match status" value="1"/>
</dbReference>
<dbReference type="SUPFAM" id="SSF52317">
    <property type="entry name" value="Class I glutamine amidotransferase-like"/>
    <property type="match status" value="1"/>
</dbReference>
<accession>A0A345YHM1</accession>
<dbReference type="InterPro" id="IPR018062">
    <property type="entry name" value="HTH_AraC-typ_CS"/>
</dbReference>
<evidence type="ECO:0000313" key="5">
    <source>
        <dbReference type="EMBL" id="AXK43423.1"/>
    </source>
</evidence>
<dbReference type="Gene3D" id="1.10.10.60">
    <property type="entry name" value="Homeodomain-like"/>
    <property type="match status" value="1"/>
</dbReference>
<dbReference type="RefSeq" id="WP_115417738.1">
    <property type="nucleotide sequence ID" value="NZ_CP031357.1"/>
</dbReference>
<dbReference type="EMBL" id="CP031357">
    <property type="protein sequence ID" value="AXK43423.1"/>
    <property type="molecule type" value="Genomic_DNA"/>
</dbReference>
<dbReference type="OrthoDB" id="186587at2"/>
<dbReference type="InterPro" id="IPR018060">
    <property type="entry name" value="HTH_AraC"/>
</dbReference>
<dbReference type="Proteomes" id="UP000254508">
    <property type="component" value="Chromosome"/>
</dbReference>
<protein>
    <submittedName>
        <fullName evidence="5">Transcriptional regulator FtrA</fullName>
    </submittedName>
</protein>
<dbReference type="CDD" id="cd03137">
    <property type="entry name" value="GATase1_AraC_1"/>
    <property type="match status" value="1"/>
</dbReference>
<evidence type="ECO:0000256" key="1">
    <source>
        <dbReference type="ARBA" id="ARBA00023015"/>
    </source>
</evidence>
<evidence type="ECO:0000256" key="3">
    <source>
        <dbReference type="ARBA" id="ARBA00023163"/>
    </source>
</evidence>
<keyword evidence="2" id="KW-0238">DNA-binding</keyword>
<gene>
    <name evidence="5" type="ORF">DVR09_02295</name>
</gene>
<dbReference type="PANTHER" id="PTHR43130">
    <property type="entry name" value="ARAC-FAMILY TRANSCRIPTIONAL REGULATOR"/>
    <property type="match status" value="1"/>
</dbReference>
<organism evidence="5 6">
    <name type="scientific">Erythrobacter aureus</name>
    <dbReference type="NCBI Taxonomy" id="2182384"/>
    <lineage>
        <taxon>Bacteria</taxon>
        <taxon>Pseudomonadati</taxon>
        <taxon>Pseudomonadota</taxon>
        <taxon>Alphaproteobacteria</taxon>
        <taxon>Sphingomonadales</taxon>
        <taxon>Erythrobacteraceae</taxon>
        <taxon>Erythrobacter/Porphyrobacter group</taxon>
        <taxon>Erythrobacter</taxon>
    </lineage>
</organism>
<keyword evidence="6" id="KW-1185">Reference proteome</keyword>
<dbReference type="PROSITE" id="PS00041">
    <property type="entry name" value="HTH_ARAC_FAMILY_1"/>
    <property type="match status" value="1"/>
</dbReference>
<dbReference type="AlphaFoldDB" id="A0A345YHM1"/>
<dbReference type="KEGG" id="err:DVR09_02295"/>
<dbReference type="Pfam" id="PF01965">
    <property type="entry name" value="DJ-1_PfpI"/>
    <property type="match status" value="1"/>
</dbReference>
<dbReference type="PROSITE" id="PS01124">
    <property type="entry name" value="HTH_ARAC_FAMILY_2"/>
    <property type="match status" value="1"/>
</dbReference>
<feature type="domain" description="HTH araC/xylS-type" evidence="4">
    <location>
        <begin position="218"/>
        <end position="316"/>
    </location>
</feature>
<keyword evidence="1" id="KW-0805">Transcription regulation</keyword>
<proteinExistence type="predicted"/>
<dbReference type="Pfam" id="PF12833">
    <property type="entry name" value="HTH_18"/>
    <property type="match status" value="1"/>
</dbReference>
<dbReference type="GO" id="GO:0003700">
    <property type="term" value="F:DNA-binding transcription factor activity"/>
    <property type="evidence" value="ECO:0007669"/>
    <property type="project" value="InterPro"/>
</dbReference>
<dbReference type="SUPFAM" id="SSF46689">
    <property type="entry name" value="Homeodomain-like"/>
    <property type="match status" value="2"/>
</dbReference>
<dbReference type="SMART" id="SM00342">
    <property type="entry name" value="HTH_ARAC"/>
    <property type="match status" value="1"/>
</dbReference>
<evidence type="ECO:0000256" key="2">
    <source>
        <dbReference type="ARBA" id="ARBA00023125"/>
    </source>
</evidence>
<dbReference type="InterPro" id="IPR002818">
    <property type="entry name" value="DJ-1/PfpI"/>
</dbReference>
<sequence>MPKTNGPLVVALLYDGLCTFEFGIVSEVFGLARPEMGRNWYRFASAAIEPGPLRAQGGFTILPDGSPGLFRRADTIIIPGWRGMDHPVPDELVALLQTAHKRGTRLVSICSGAFVLAATGLLDGTRVTTHWRYAQALRDRFPAIEVDEASLYHGANNIFTSAGSAAGIDLMIELVRSDFGPDAANSVAKRIVMPPHRSGGQSQFVERTVQVRPDTGLAPLLDRIRQDVAQRWTISKMADLARMSRRTFERRFVEATGKGPGEWIIAERLEAAKDLLVASDRSVDEVAEATGFGSAYNLRHHFREKLGQSPAVFRREFARR</sequence>
<dbReference type="NCBIfam" id="NF006902">
    <property type="entry name" value="PRK09393.1"/>
    <property type="match status" value="1"/>
</dbReference>
<dbReference type="InterPro" id="IPR009057">
    <property type="entry name" value="Homeodomain-like_sf"/>
</dbReference>
<reference evidence="6" key="1">
    <citation type="submission" date="2018-07" db="EMBL/GenBank/DDBJ databases">
        <title>Genome sequence of Erythrobacter strain YH-07, an antagonistic bacterium isolated from Yellow Sea.</title>
        <authorList>
            <person name="Tang T."/>
            <person name="Liu Q."/>
            <person name="Sun X."/>
        </authorList>
    </citation>
    <scope>NUCLEOTIDE SEQUENCE [LARGE SCALE GENOMIC DNA]</scope>
    <source>
        <strain evidence="6">YH-07</strain>
    </source>
</reference>
<dbReference type="GO" id="GO:0043565">
    <property type="term" value="F:sequence-specific DNA binding"/>
    <property type="evidence" value="ECO:0007669"/>
    <property type="project" value="InterPro"/>
</dbReference>
<evidence type="ECO:0000259" key="4">
    <source>
        <dbReference type="PROSITE" id="PS01124"/>
    </source>
</evidence>
<keyword evidence="3" id="KW-0804">Transcription</keyword>
<dbReference type="PANTHER" id="PTHR43130:SF3">
    <property type="entry name" value="HTH-TYPE TRANSCRIPTIONAL REGULATOR RV1931C"/>
    <property type="match status" value="1"/>
</dbReference>